<keyword evidence="3" id="KW-1185">Reference proteome</keyword>
<dbReference type="RefSeq" id="WP_133794870.1">
    <property type="nucleotide sequence ID" value="NZ_FNDV01000004.1"/>
</dbReference>
<gene>
    <name evidence="2" type="ORF">SAMN05192558_107185</name>
</gene>
<dbReference type="AlphaFoldDB" id="A0A1H0QYG3"/>
<feature type="region of interest" description="Disordered" evidence="1">
    <location>
        <begin position="37"/>
        <end position="69"/>
    </location>
</feature>
<accession>A0A1H0QYG3</accession>
<reference evidence="3" key="1">
    <citation type="submission" date="2016-10" db="EMBL/GenBank/DDBJ databases">
        <authorList>
            <person name="Varghese N."/>
            <person name="Submissions S."/>
        </authorList>
    </citation>
    <scope>NUCLEOTIDE SEQUENCE [LARGE SCALE GENOMIC DNA]</scope>
    <source>
        <strain evidence="3">IBRC-M 10655</strain>
    </source>
</reference>
<dbReference type="Proteomes" id="UP000199651">
    <property type="component" value="Unassembled WGS sequence"/>
</dbReference>
<evidence type="ECO:0000313" key="3">
    <source>
        <dbReference type="Proteomes" id="UP000199651"/>
    </source>
</evidence>
<dbReference type="STRING" id="504798.SAMN05421871_104184"/>
<proteinExistence type="predicted"/>
<dbReference type="EMBL" id="FNJB01000007">
    <property type="protein sequence ID" value="SDP21778.1"/>
    <property type="molecule type" value="Genomic_DNA"/>
</dbReference>
<feature type="compositionally biased region" description="Polar residues" evidence="1">
    <location>
        <begin position="45"/>
        <end position="55"/>
    </location>
</feature>
<sequence>MTRVNKITAGNDSTGSKLRTAMLVGMLAVAVAGAASPVAGGEAPNTTAARDTSPGQLAAKSDDWPWRVV</sequence>
<evidence type="ECO:0000313" key="2">
    <source>
        <dbReference type="EMBL" id="SDP21778.1"/>
    </source>
</evidence>
<name>A0A1H0QYG3_9PSEU</name>
<organism evidence="2 3">
    <name type="scientific">Actinokineospora alba</name>
    <dbReference type="NCBI Taxonomy" id="504798"/>
    <lineage>
        <taxon>Bacteria</taxon>
        <taxon>Bacillati</taxon>
        <taxon>Actinomycetota</taxon>
        <taxon>Actinomycetes</taxon>
        <taxon>Pseudonocardiales</taxon>
        <taxon>Pseudonocardiaceae</taxon>
        <taxon>Actinokineospora</taxon>
    </lineage>
</organism>
<evidence type="ECO:0000256" key="1">
    <source>
        <dbReference type="SAM" id="MobiDB-lite"/>
    </source>
</evidence>
<feature type="compositionally biased region" description="Basic and acidic residues" evidence="1">
    <location>
        <begin position="60"/>
        <end position="69"/>
    </location>
</feature>
<protein>
    <submittedName>
        <fullName evidence="2">Uncharacterized protein</fullName>
    </submittedName>
</protein>